<dbReference type="AlphaFoldDB" id="B9RIB0"/>
<evidence type="ECO:0000313" key="1">
    <source>
        <dbReference type="EMBL" id="EEF48882.1"/>
    </source>
</evidence>
<keyword evidence="2" id="KW-1185">Reference proteome</keyword>
<protein>
    <submittedName>
        <fullName evidence="1">Uncharacterized protein</fullName>
    </submittedName>
</protein>
<evidence type="ECO:0000313" key="2">
    <source>
        <dbReference type="Proteomes" id="UP000008311"/>
    </source>
</evidence>
<gene>
    <name evidence="1" type="ORF">RCOM_1577450</name>
</gene>
<dbReference type="Proteomes" id="UP000008311">
    <property type="component" value="Unassembled WGS sequence"/>
</dbReference>
<proteinExistence type="predicted"/>
<name>B9RIB0_RICCO</name>
<organism evidence="1 2">
    <name type="scientific">Ricinus communis</name>
    <name type="common">Castor bean</name>
    <dbReference type="NCBI Taxonomy" id="3988"/>
    <lineage>
        <taxon>Eukaryota</taxon>
        <taxon>Viridiplantae</taxon>
        <taxon>Streptophyta</taxon>
        <taxon>Embryophyta</taxon>
        <taxon>Tracheophyta</taxon>
        <taxon>Spermatophyta</taxon>
        <taxon>Magnoliopsida</taxon>
        <taxon>eudicotyledons</taxon>
        <taxon>Gunneridae</taxon>
        <taxon>Pentapetalae</taxon>
        <taxon>rosids</taxon>
        <taxon>fabids</taxon>
        <taxon>Malpighiales</taxon>
        <taxon>Euphorbiaceae</taxon>
        <taxon>Acalyphoideae</taxon>
        <taxon>Acalypheae</taxon>
        <taxon>Ricinus</taxon>
    </lineage>
</organism>
<sequence length="52" mass="6094">MQWRRKFVTWNATFGSHAKVKHSKESLALSNSNINPDEVTMYMKSEYGFNII</sequence>
<dbReference type="InParanoid" id="B9RIB0"/>
<reference evidence="2" key="1">
    <citation type="journal article" date="2010" name="Nat. Biotechnol.">
        <title>Draft genome sequence of the oilseed species Ricinus communis.</title>
        <authorList>
            <person name="Chan A.P."/>
            <person name="Crabtree J."/>
            <person name="Zhao Q."/>
            <person name="Lorenzi H."/>
            <person name="Orvis J."/>
            <person name="Puiu D."/>
            <person name="Melake-Berhan A."/>
            <person name="Jones K.M."/>
            <person name="Redman J."/>
            <person name="Chen G."/>
            <person name="Cahoon E.B."/>
            <person name="Gedil M."/>
            <person name="Stanke M."/>
            <person name="Haas B.J."/>
            <person name="Wortman J.R."/>
            <person name="Fraser-Liggett C.M."/>
            <person name="Ravel J."/>
            <person name="Rabinowicz P.D."/>
        </authorList>
    </citation>
    <scope>NUCLEOTIDE SEQUENCE [LARGE SCALE GENOMIC DNA]</scope>
    <source>
        <strain evidence="2">cv. Hale</strain>
    </source>
</reference>
<accession>B9RIB0</accession>
<dbReference type="EMBL" id="EQ973781">
    <property type="protein sequence ID" value="EEF48882.1"/>
    <property type="molecule type" value="Genomic_DNA"/>
</dbReference>